<name>A0ABM6LE96_9BACI</name>
<feature type="transmembrane region" description="Helical" evidence="1">
    <location>
        <begin position="46"/>
        <end position="68"/>
    </location>
</feature>
<dbReference type="Proteomes" id="UP000196877">
    <property type="component" value="Chromosome"/>
</dbReference>
<keyword evidence="1" id="KW-0812">Transmembrane</keyword>
<evidence type="ECO:0000313" key="2">
    <source>
        <dbReference type="EMBL" id="ASB87581.1"/>
    </source>
</evidence>
<keyword evidence="1" id="KW-1133">Transmembrane helix</keyword>
<organism evidence="2 3">
    <name type="scientific">Bacillus sonorensis</name>
    <dbReference type="NCBI Taxonomy" id="119858"/>
    <lineage>
        <taxon>Bacteria</taxon>
        <taxon>Bacillati</taxon>
        <taxon>Bacillota</taxon>
        <taxon>Bacilli</taxon>
        <taxon>Bacillales</taxon>
        <taxon>Bacillaceae</taxon>
        <taxon>Bacillus</taxon>
    </lineage>
</organism>
<protein>
    <submittedName>
        <fullName evidence="2">Uncharacterized protein</fullName>
    </submittedName>
</protein>
<proteinExistence type="predicted"/>
<keyword evidence="1" id="KW-0472">Membrane</keyword>
<gene>
    <name evidence="2" type="ORF">S101395_01027</name>
</gene>
<keyword evidence="3" id="KW-1185">Reference proteome</keyword>
<reference evidence="2 3" key="1">
    <citation type="submission" date="2017-06" db="EMBL/GenBank/DDBJ databases">
        <title>Genome sequence of Bacillus sonorensis strain SRCM101395.</title>
        <authorList>
            <person name="Cho S.H."/>
        </authorList>
    </citation>
    <scope>NUCLEOTIDE SEQUENCE [LARGE SCALE GENOMIC DNA]</scope>
    <source>
        <strain evidence="2 3">SRCM101395</strain>
    </source>
</reference>
<accession>A0ABM6LE96</accession>
<dbReference type="GeneID" id="92851971"/>
<feature type="transmembrane region" description="Helical" evidence="1">
    <location>
        <begin position="75"/>
        <end position="93"/>
    </location>
</feature>
<sequence>MKFHNGSAGIGLMVFGLLLSVNTHMQIPAGEAVVQAFGGDARTSSGLHVIALIGLLFIMAGFVMAWLYYRKIAWIRFKLFLFMMGFAALFPLVTEQSMFLLKWNASGAEAIEYIARESSCSYDGDEEEGNMDCTVKVNNYGTNTELVSLSPGMIDEFEYKAETLKAPPHSQQTYEITFKAQGHDDVSMSGSFDEPEFQIEVLN</sequence>
<evidence type="ECO:0000256" key="1">
    <source>
        <dbReference type="SAM" id="Phobius"/>
    </source>
</evidence>
<evidence type="ECO:0000313" key="3">
    <source>
        <dbReference type="Proteomes" id="UP000196877"/>
    </source>
</evidence>
<dbReference type="RefSeq" id="WP_006639905.1">
    <property type="nucleotide sequence ID" value="NZ_BORD01000007.1"/>
</dbReference>
<dbReference type="EMBL" id="CP021920">
    <property type="protein sequence ID" value="ASB87581.1"/>
    <property type="molecule type" value="Genomic_DNA"/>
</dbReference>